<evidence type="ECO:0000256" key="5">
    <source>
        <dbReference type="ARBA" id="ARBA00022679"/>
    </source>
</evidence>
<dbReference type="GO" id="GO:0070985">
    <property type="term" value="C:transcription factor TFIIK complex"/>
    <property type="evidence" value="ECO:0007669"/>
    <property type="project" value="InterPro"/>
</dbReference>
<dbReference type="InterPro" id="IPR000719">
    <property type="entry name" value="Prot_kinase_dom"/>
</dbReference>
<dbReference type="CDD" id="cd07841">
    <property type="entry name" value="STKc_CDK7"/>
    <property type="match status" value="1"/>
</dbReference>
<dbReference type="PROSITE" id="PS50082">
    <property type="entry name" value="WD_REPEATS_2"/>
    <property type="match status" value="1"/>
</dbReference>
<keyword evidence="13" id="KW-0472">Membrane</keyword>
<dbReference type="SMART" id="SM00220">
    <property type="entry name" value="S_TKc"/>
    <property type="match status" value="1"/>
</dbReference>
<evidence type="ECO:0000256" key="13">
    <source>
        <dbReference type="SAM" id="Phobius"/>
    </source>
</evidence>
<keyword evidence="4" id="KW-0597">Phosphoprotein</keyword>
<comment type="similarity">
    <text evidence="1">Belongs to the protein kinase superfamily. CMGC Ser/Thr protein kinase family. CDC2/CDKX subfamily.</text>
</comment>
<evidence type="ECO:0000256" key="6">
    <source>
        <dbReference type="ARBA" id="ARBA00022741"/>
    </source>
</evidence>
<feature type="compositionally biased region" description="Basic and acidic residues" evidence="12">
    <location>
        <begin position="277"/>
        <end position="287"/>
    </location>
</feature>
<evidence type="ECO:0000256" key="1">
    <source>
        <dbReference type="ARBA" id="ARBA00006485"/>
    </source>
</evidence>
<dbReference type="GO" id="GO:0008353">
    <property type="term" value="F:RNA polymerase II CTD heptapeptide repeat kinase activity"/>
    <property type="evidence" value="ECO:0007669"/>
    <property type="project" value="UniProtKB-EC"/>
</dbReference>
<feature type="region of interest" description="Disordered" evidence="12">
    <location>
        <begin position="268"/>
        <end position="288"/>
    </location>
</feature>
<evidence type="ECO:0000313" key="15">
    <source>
        <dbReference type="EMBL" id="WOO76801.1"/>
    </source>
</evidence>
<accession>A0AAF0Y397</accession>
<dbReference type="Pfam" id="PF00069">
    <property type="entry name" value="Pkinase"/>
    <property type="match status" value="1"/>
</dbReference>
<keyword evidence="11" id="KW-0853">WD repeat</keyword>
<dbReference type="AlphaFoldDB" id="A0AAF0Y397"/>
<dbReference type="EC" id="2.7.11.23" evidence="2"/>
<feature type="active site" description="Proton acceptor" evidence="9">
    <location>
        <position position="523"/>
    </location>
</feature>
<evidence type="ECO:0000256" key="10">
    <source>
        <dbReference type="PIRSR" id="PIRSR637770-2"/>
    </source>
</evidence>
<sequence length="741" mass="81443">MTRTDHHSHPTHSFPVYCLDWADDDTAILGGGGGASRSGIANKFKLVKVSKDGRKVEPVFELALSSDEDAPMTIATDRAAKQFVTGINASQASIEAGQNQQARLFSYSAKELEYVASQQTLHAKWSDDYPYQKLTAITPGFVAVGTTDDEFAILKVPSLEIVVSPRSPGAGELVDLAWGGPQGSWLAVTTSKAINVFDFDSDEKTKLSLLQSIPLPTIDDLPLVFRAARFSPEIPSCPNIFAVLNSTNSPSRKGKSKARKAFVAKYAASVSDQQEPSQDKNDDEKPSKVKGIAWELATKREVSSKPVTVFDISSNGHLVSYGSSDLSIGLLDTNTLAPLLKILQAHSFPPTALKFNPSATLLVSASADNTLRAIVIPTSFGGVSFSLVALILAILVIFIALLAHKYGKGDRKERYAAARKPRRSPPVAIKKIKVGEMKDGLDMTALREVKFLQELHHPNIIALLDVFSVKQNVNLVLEFLDTDLEAVIRDKALIFQTADIKSWMAMSLRGLEYIHRNGVLHRDLKPNNLLIASTGELKVADFGLAREFGDAASRMTCQVITRWYRPPELLWGSRYYSPAVDMWSIGTILVELVLRVPFLAGDSDIDQLKKTFHAMGSPTETDWPGHTKLPDYHEIPGYPKNPWWNMVASLGKDGQDLARELLRYDPKLRPTARKALYHPFFTAPPRPTPPILLPKPLAELRPRAVAPQDTRPQVESGTKRKAESPNGTALERSVARKLTFA</sequence>
<evidence type="ECO:0000256" key="4">
    <source>
        <dbReference type="ARBA" id="ARBA00022553"/>
    </source>
</evidence>
<keyword evidence="13" id="KW-1133">Transmembrane helix</keyword>
<dbReference type="InterPro" id="IPR015943">
    <property type="entry name" value="WD40/YVTN_repeat-like_dom_sf"/>
</dbReference>
<keyword evidence="16" id="KW-1185">Reference proteome</keyword>
<dbReference type="GO" id="GO:0045944">
    <property type="term" value="P:positive regulation of transcription by RNA polymerase II"/>
    <property type="evidence" value="ECO:0007669"/>
    <property type="project" value="TreeGrafter"/>
</dbReference>
<keyword evidence="3" id="KW-0723">Serine/threonine-protein kinase</keyword>
<dbReference type="Gene3D" id="1.10.510.10">
    <property type="entry name" value="Transferase(Phosphotransferase) domain 1"/>
    <property type="match status" value="1"/>
</dbReference>
<gene>
    <name evidence="15" type="primary">cdk7</name>
    <name evidence="15" type="ORF">LOC62_01G000419</name>
</gene>
<dbReference type="InterPro" id="IPR011009">
    <property type="entry name" value="Kinase-like_dom_sf"/>
</dbReference>
<dbReference type="SMART" id="SM00320">
    <property type="entry name" value="WD40"/>
    <property type="match status" value="3"/>
</dbReference>
<keyword evidence="7 15" id="KW-0418">Kinase</keyword>
<evidence type="ECO:0000313" key="16">
    <source>
        <dbReference type="Proteomes" id="UP000827549"/>
    </source>
</evidence>
<dbReference type="Pfam" id="PF00400">
    <property type="entry name" value="WD40"/>
    <property type="match status" value="1"/>
</dbReference>
<reference evidence="15" key="1">
    <citation type="submission" date="2023-10" db="EMBL/GenBank/DDBJ databases">
        <authorList>
            <person name="Noh H."/>
        </authorList>
    </citation>
    <scope>NUCLEOTIDE SEQUENCE</scope>
    <source>
        <strain evidence="15">DUCC4014</strain>
    </source>
</reference>
<dbReference type="PROSITE" id="PS50011">
    <property type="entry name" value="PROTEIN_KINASE_DOM"/>
    <property type="match status" value="1"/>
</dbReference>
<dbReference type="FunFam" id="1.10.510.10:FF:000624">
    <property type="entry name" value="Mitogen-activated protein kinase"/>
    <property type="match status" value="1"/>
</dbReference>
<dbReference type="Gene3D" id="2.130.10.10">
    <property type="entry name" value="YVTN repeat-like/Quinoprotein amine dehydrogenase"/>
    <property type="match status" value="1"/>
</dbReference>
<feature type="repeat" description="WD" evidence="11">
    <location>
        <begin position="343"/>
        <end position="372"/>
    </location>
</feature>
<keyword evidence="5" id="KW-0808">Transferase</keyword>
<keyword evidence="8 10" id="KW-0067">ATP-binding</keyword>
<dbReference type="Gene3D" id="3.30.200.20">
    <property type="entry name" value="Phosphorylase Kinase, domain 1"/>
    <property type="match status" value="1"/>
</dbReference>
<dbReference type="PANTHER" id="PTHR24056">
    <property type="entry name" value="CELL DIVISION PROTEIN KINASE"/>
    <property type="match status" value="1"/>
</dbReference>
<organism evidence="15 16">
    <name type="scientific">Vanrija pseudolonga</name>
    <dbReference type="NCBI Taxonomy" id="143232"/>
    <lineage>
        <taxon>Eukaryota</taxon>
        <taxon>Fungi</taxon>
        <taxon>Dikarya</taxon>
        <taxon>Basidiomycota</taxon>
        <taxon>Agaricomycotina</taxon>
        <taxon>Tremellomycetes</taxon>
        <taxon>Trichosporonales</taxon>
        <taxon>Trichosporonaceae</taxon>
        <taxon>Vanrija</taxon>
    </lineage>
</organism>
<dbReference type="PANTHER" id="PTHR24056:SF0">
    <property type="entry name" value="CYCLIN-DEPENDENT KINASE 7"/>
    <property type="match status" value="1"/>
</dbReference>
<proteinExistence type="inferred from homology"/>
<evidence type="ECO:0000256" key="9">
    <source>
        <dbReference type="PIRSR" id="PIRSR637770-1"/>
    </source>
</evidence>
<dbReference type="PROSITE" id="PS00108">
    <property type="entry name" value="PROTEIN_KINASE_ST"/>
    <property type="match status" value="1"/>
</dbReference>
<keyword evidence="6 10" id="KW-0547">Nucleotide-binding</keyword>
<dbReference type="GO" id="GO:0005737">
    <property type="term" value="C:cytoplasm"/>
    <property type="evidence" value="ECO:0007669"/>
    <property type="project" value="TreeGrafter"/>
</dbReference>
<dbReference type="InterPro" id="IPR036322">
    <property type="entry name" value="WD40_repeat_dom_sf"/>
</dbReference>
<name>A0AAF0Y397_9TREE</name>
<dbReference type="GO" id="GO:0004693">
    <property type="term" value="F:cyclin-dependent protein serine/threonine kinase activity"/>
    <property type="evidence" value="ECO:0007669"/>
    <property type="project" value="TreeGrafter"/>
</dbReference>
<dbReference type="RefSeq" id="XP_062622833.1">
    <property type="nucleotide sequence ID" value="XM_062766849.1"/>
</dbReference>
<feature type="transmembrane region" description="Helical" evidence="13">
    <location>
        <begin position="380"/>
        <end position="403"/>
    </location>
</feature>
<protein>
    <recommendedName>
        <fullName evidence="2">[RNA-polymerase]-subunit kinase</fullName>
        <ecNumber evidence="2">2.7.11.23</ecNumber>
    </recommendedName>
</protein>
<dbReference type="EMBL" id="CP086714">
    <property type="protein sequence ID" value="WOO76801.1"/>
    <property type="molecule type" value="Genomic_DNA"/>
</dbReference>
<evidence type="ECO:0000256" key="11">
    <source>
        <dbReference type="PROSITE-ProRule" id="PRU00221"/>
    </source>
</evidence>
<feature type="binding site" evidence="10">
    <location>
        <position position="430"/>
    </location>
    <ligand>
        <name>ATP</name>
        <dbReference type="ChEBI" id="CHEBI:30616"/>
    </ligand>
</feature>
<dbReference type="SUPFAM" id="SSF56112">
    <property type="entry name" value="Protein kinase-like (PK-like)"/>
    <property type="match status" value="1"/>
</dbReference>
<dbReference type="SUPFAM" id="SSF50978">
    <property type="entry name" value="WD40 repeat-like"/>
    <property type="match status" value="1"/>
</dbReference>
<evidence type="ECO:0000256" key="12">
    <source>
        <dbReference type="SAM" id="MobiDB-lite"/>
    </source>
</evidence>
<dbReference type="GO" id="GO:0005524">
    <property type="term" value="F:ATP binding"/>
    <property type="evidence" value="ECO:0007669"/>
    <property type="project" value="UniProtKB-KW"/>
</dbReference>
<evidence type="ECO:0000259" key="14">
    <source>
        <dbReference type="PROSITE" id="PS50011"/>
    </source>
</evidence>
<dbReference type="InterPro" id="IPR050108">
    <property type="entry name" value="CDK"/>
</dbReference>
<dbReference type="GeneID" id="87803677"/>
<evidence type="ECO:0000256" key="2">
    <source>
        <dbReference type="ARBA" id="ARBA00012409"/>
    </source>
</evidence>
<evidence type="ECO:0000256" key="7">
    <source>
        <dbReference type="ARBA" id="ARBA00022777"/>
    </source>
</evidence>
<dbReference type="InterPro" id="IPR037770">
    <property type="entry name" value="CDK7"/>
</dbReference>
<keyword evidence="13" id="KW-0812">Transmembrane</keyword>
<feature type="domain" description="Protein kinase" evidence="14">
    <location>
        <begin position="400"/>
        <end position="681"/>
    </location>
</feature>
<evidence type="ECO:0000256" key="3">
    <source>
        <dbReference type="ARBA" id="ARBA00022527"/>
    </source>
</evidence>
<dbReference type="InterPro" id="IPR001680">
    <property type="entry name" value="WD40_rpt"/>
</dbReference>
<dbReference type="InterPro" id="IPR008271">
    <property type="entry name" value="Ser/Thr_kinase_AS"/>
</dbReference>
<feature type="region of interest" description="Disordered" evidence="12">
    <location>
        <begin position="700"/>
        <end position="741"/>
    </location>
</feature>
<dbReference type="Proteomes" id="UP000827549">
    <property type="component" value="Chromosome 1"/>
</dbReference>
<evidence type="ECO:0000256" key="8">
    <source>
        <dbReference type="ARBA" id="ARBA00022840"/>
    </source>
</evidence>